<organism evidence="1 2">
    <name type="scientific">Lacticaseibacillus paracasei</name>
    <name type="common">Lactobacillus paracasei</name>
    <dbReference type="NCBI Taxonomy" id="1597"/>
    <lineage>
        <taxon>Bacteria</taxon>
        <taxon>Bacillati</taxon>
        <taxon>Bacillota</taxon>
        <taxon>Bacilli</taxon>
        <taxon>Lactobacillales</taxon>
        <taxon>Lactobacillaceae</taxon>
        <taxon>Lacticaseibacillus</taxon>
    </lineage>
</organism>
<dbReference type="Proteomes" id="UP000234512">
    <property type="component" value="Unassembled WGS sequence"/>
</dbReference>
<proteinExistence type="predicted"/>
<sequence length="100" mass="11594">MDNFYWDLKILVPRRSNRRPDGAQPCKQHSDRALSLMLLGDFETAFWARSAVTAFQPQLAGDCGVWHGKKFEPSTFPRSFGIKQIISLRRGLWFLLLVQR</sequence>
<accession>A0AB36X982</accession>
<protein>
    <submittedName>
        <fullName evidence="1">Uncharacterized protein</fullName>
    </submittedName>
</protein>
<dbReference type="AlphaFoldDB" id="A0AB36X982"/>
<comment type="caution">
    <text evidence="1">The sequence shown here is derived from an EMBL/GenBank/DDBJ whole genome shotgun (WGS) entry which is preliminary data.</text>
</comment>
<evidence type="ECO:0000313" key="2">
    <source>
        <dbReference type="Proteomes" id="UP000234512"/>
    </source>
</evidence>
<gene>
    <name evidence="1" type="ORF">C0Q90_11485</name>
</gene>
<name>A0AB36X982_LACPA</name>
<evidence type="ECO:0000313" key="1">
    <source>
        <dbReference type="EMBL" id="PLC45700.1"/>
    </source>
</evidence>
<reference evidence="1 2" key="1">
    <citation type="journal article" date="2018" name="Genome Announc.">
        <title>Draft Genome Sequence of Lactobacillus paracasei DUP 13076, Which Exhibits Potent Antipathogenic Effects against Salmonella enterica Serovars Enteritidis, Typhimurium, and Heidelberg.</title>
        <authorList>
            <person name="Muyyarikkandy M.S."/>
            <person name="Alqahtani F.H."/>
            <person name="Mandoiu I."/>
            <person name="Amalaradjou M.A."/>
        </authorList>
    </citation>
    <scope>NUCLEOTIDE SEQUENCE [LARGE SCALE GENOMIC DNA]</scope>
    <source>
        <strain evidence="1 2">DUP 13076</strain>
    </source>
</reference>
<dbReference type="EMBL" id="PKQJ01000014">
    <property type="protein sequence ID" value="PLC45700.1"/>
    <property type="molecule type" value="Genomic_DNA"/>
</dbReference>